<dbReference type="RefSeq" id="WP_137014376.1">
    <property type="nucleotide sequence ID" value="NZ_SZPX01000006.1"/>
</dbReference>
<dbReference type="SUPFAM" id="SSF52058">
    <property type="entry name" value="L domain-like"/>
    <property type="match status" value="1"/>
</dbReference>
<dbReference type="EMBL" id="SZPX01000006">
    <property type="protein sequence ID" value="TKI69042.1"/>
    <property type="molecule type" value="Genomic_DNA"/>
</dbReference>
<dbReference type="Gene3D" id="3.80.10.10">
    <property type="entry name" value="Ribonuclease Inhibitor"/>
    <property type="match status" value="1"/>
</dbReference>
<dbReference type="Proteomes" id="UP000309561">
    <property type="component" value="Unassembled WGS sequence"/>
</dbReference>
<evidence type="ECO:0000313" key="2">
    <source>
        <dbReference type="Proteomes" id="UP000309561"/>
    </source>
</evidence>
<protein>
    <recommendedName>
        <fullName evidence="3">Leucine-rich repeat domain-containing protein</fullName>
    </recommendedName>
</protein>
<name>A0A4U2Z6D7_9BACT</name>
<organism evidence="1 2">
    <name type="scientific">Sulfurimonas crateris</name>
    <dbReference type="NCBI Taxonomy" id="2574727"/>
    <lineage>
        <taxon>Bacteria</taxon>
        <taxon>Pseudomonadati</taxon>
        <taxon>Campylobacterota</taxon>
        <taxon>Epsilonproteobacteria</taxon>
        <taxon>Campylobacterales</taxon>
        <taxon>Sulfurimonadaceae</taxon>
        <taxon>Sulfurimonas</taxon>
    </lineage>
</organism>
<dbReference type="AlphaFoldDB" id="A0A4U2Z6D7"/>
<evidence type="ECO:0008006" key="3">
    <source>
        <dbReference type="Google" id="ProtNLM"/>
    </source>
</evidence>
<reference evidence="1 2" key="1">
    <citation type="submission" date="2019-04" db="EMBL/GenBank/DDBJ databases">
        <title>Sulfurimonas crateris sp. nov. a facultative anaerobic sulfur-oxidizing chemolithautotrophic bacterium isolated from a terrestrial mud vulcano.</title>
        <authorList>
            <person name="Ratnikova N.M."/>
            <person name="Slobodkin A.I."/>
            <person name="Merkel A.Y."/>
            <person name="Novikov A."/>
            <person name="Bonch-Osmolovskaya E.A."/>
            <person name="Slobodkina G.B."/>
        </authorList>
    </citation>
    <scope>NUCLEOTIDE SEQUENCE [LARGE SCALE GENOMIC DNA]</scope>
    <source>
        <strain evidence="1 2">SN118</strain>
    </source>
</reference>
<sequence>MDKSLVSTNQNAKVALSKSKSLLNITNRILEKKDNEWIERLLKWADEKNIPDALINFNMDNVIENINKMILLKINSDLKNESAKNELMIQMRIEAAISDNITNIINAVTFIINLPFLSIDLNKNPYHFELEFPSKIIKKILEHNKKLHKTHYGIHRKRNLLLQTENLDLSYKCILLTEDVFKLRNIKKINLTNNSFSRAEITKNDYGVIKNIQNLENLEEVHIKNIGLSTLPDLFKNPKRLKVFHFENNRNLISLPEEVEYLTNLKSLSLKNNLKLVLSKEQKNWIKLLNQNYCDVIYDDDLFDRRK</sequence>
<keyword evidence="2" id="KW-1185">Reference proteome</keyword>
<comment type="caution">
    <text evidence="1">The sequence shown here is derived from an EMBL/GenBank/DDBJ whole genome shotgun (WGS) entry which is preliminary data.</text>
</comment>
<accession>A0A4U2Z6D7</accession>
<gene>
    <name evidence="1" type="ORF">FCU45_08765</name>
</gene>
<dbReference type="InterPro" id="IPR032675">
    <property type="entry name" value="LRR_dom_sf"/>
</dbReference>
<evidence type="ECO:0000313" key="1">
    <source>
        <dbReference type="EMBL" id="TKI69042.1"/>
    </source>
</evidence>
<proteinExistence type="predicted"/>